<dbReference type="AlphaFoldDB" id="W9RMS5"/>
<dbReference type="GO" id="GO:0005634">
    <property type="term" value="C:nucleus"/>
    <property type="evidence" value="ECO:0007669"/>
    <property type="project" value="TreeGrafter"/>
</dbReference>
<evidence type="ECO:0000313" key="6">
    <source>
        <dbReference type="EMBL" id="EXB98714.1"/>
    </source>
</evidence>
<evidence type="ECO:0000256" key="4">
    <source>
        <dbReference type="ARBA" id="ARBA00023170"/>
    </source>
</evidence>
<dbReference type="InterPro" id="IPR011043">
    <property type="entry name" value="Gal_Oxase/kelch_b-propeller"/>
</dbReference>
<dbReference type="GO" id="GO:0007623">
    <property type="term" value="P:circadian rhythm"/>
    <property type="evidence" value="ECO:0007669"/>
    <property type="project" value="TreeGrafter"/>
</dbReference>
<organism evidence="6 7">
    <name type="scientific">Morus notabilis</name>
    <dbReference type="NCBI Taxonomy" id="981085"/>
    <lineage>
        <taxon>Eukaryota</taxon>
        <taxon>Viridiplantae</taxon>
        <taxon>Streptophyta</taxon>
        <taxon>Embryophyta</taxon>
        <taxon>Tracheophyta</taxon>
        <taxon>Spermatophyta</taxon>
        <taxon>Magnoliopsida</taxon>
        <taxon>eudicotyledons</taxon>
        <taxon>Gunneridae</taxon>
        <taxon>Pentapetalae</taxon>
        <taxon>rosids</taxon>
        <taxon>fabids</taxon>
        <taxon>Rosales</taxon>
        <taxon>Moraceae</taxon>
        <taxon>Moreae</taxon>
        <taxon>Morus</taxon>
    </lineage>
</organism>
<dbReference type="SUPFAM" id="SSF50965">
    <property type="entry name" value="Galactose oxidase, central domain"/>
    <property type="match status" value="1"/>
</dbReference>
<dbReference type="CDD" id="cd00130">
    <property type="entry name" value="PAS"/>
    <property type="match status" value="1"/>
</dbReference>
<dbReference type="GO" id="GO:0009881">
    <property type="term" value="F:photoreceptor activity"/>
    <property type="evidence" value="ECO:0007669"/>
    <property type="project" value="UniProtKB-KW"/>
</dbReference>
<name>W9RMS5_9ROSA</name>
<dbReference type="STRING" id="981085.W9RMS5"/>
<reference evidence="7" key="1">
    <citation type="submission" date="2013-01" db="EMBL/GenBank/DDBJ databases">
        <title>Draft Genome Sequence of a Mulberry Tree, Morus notabilis C.K. Schneid.</title>
        <authorList>
            <person name="He N."/>
            <person name="Zhao S."/>
        </authorList>
    </citation>
    <scope>NUCLEOTIDE SEQUENCE</scope>
</reference>
<dbReference type="Gene3D" id="2.120.10.80">
    <property type="entry name" value="Kelch-type beta propeller"/>
    <property type="match status" value="1"/>
</dbReference>
<dbReference type="SUPFAM" id="SSF55785">
    <property type="entry name" value="PYP-like sensor domain (PAS domain)"/>
    <property type="match status" value="1"/>
</dbReference>
<dbReference type="GO" id="GO:0005829">
    <property type="term" value="C:cytosol"/>
    <property type="evidence" value="ECO:0007669"/>
    <property type="project" value="TreeGrafter"/>
</dbReference>
<accession>W9RMS5</accession>
<dbReference type="InterPro" id="IPR035965">
    <property type="entry name" value="PAS-like_dom_sf"/>
</dbReference>
<evidence type="ECO:0000313" key="7">
    <source>
        <dbReference type="Proteomes" id="UP000030645"/>
    </source>
</evidence>
<keyword evidence="2" id="KW-0716">Sensory transduction</keyword>
<dbReference type="InterPro" id="IPR000014">
    <property type="entry name" value="PAS"/>
</dbReference>
<dbReference type="InterPro" id="IPR015915">
    <property type="entry name" value="Kelch-typ_b-propeller"/>
</dbReference>
<protein>
    <submittedName>
        <fullName evidence="6">Adagio protein 3</fullName>
    </submittedName>
</protein>
<keyword evidence="1" id="KW-0600">Photoreceptor protein</keyword>
<evidence type="ECO:0000256" key="2">
    <source>
        <dbReference type="ARBA" id="ARBA00022606"/>
    </source>
</evidence>
<keyword evidence="7" id="KW-1185">Reference proteome</keyword>
<evidence type="ECO:0000256" key="1">
    <source>
        <dbReference type="ARBA" id="ARBA00022543"/>
    </source>
</evidence>
<dbReference type="EMBL" id="KE345291">
    <property type="protein sequence ID" value="EXB98714.1"/>
    <property type="molecule type" value="Genomic_DNA"/>
</dbReference>
<dbReference type="PANTHER" id="PTHR46175:SF2">
    <property type="entry name" value="ADAGIO PROTEIN 3"/>
    <property type="match status" value="1"/>
</dbReference>
<evidence type="ECO:0000259" key="5">
    <source>
        <dbReference type="PROSITE" id="PS50112"/>
    </source>
</evidence>
<evidence type="ECO:0000256" key="3">
    <source>
        <dbReference type="ARBA" id="ARBA00022991"/>
    </source>
</evidence>
<dbReference type="GO" id="GO:0019005">
    <property type="term" value="C:SCF ubiquitin ligase complex"/>
    <property type="evidence" value="ECO:0007669"/>
    <property type="project" value="TreeGrafter"/>
</dbReference>
<keyword evidence="3" id="KW-0157">Chromophore</keyword>
<keyword evidence="4" id="KW-0675">Receptor</keyword>
<dbReference type="PANTHER" id="PTHR46175">
    <property type="entry name" value="BACTERIOOPSIN TRANSCRIPTIONAL ACTIVATOR"/>
    <property type="match status" value="1"/>
</dbReference>
<dbReference type="PROSITE" id="PS50112">
    <property type="entry name" value="PAS"/>
    <property type="match status" value="1"/>
</dbReference>
<proteinExistence type="predicted"/>
<dbReference type="Gene3D" id="3.30.450.20">
    <property type="entry name" value="PAS domain"/>
    <property type="match status" value="1"/>
</dbReference>
<sequence>MPFHSGLTTFLSKISPIAFYSLDHFIRIELHRISSGGRSSHSRFIFFLPPNLDEEVREVPRLKLAKEEEPQNDDVEEEELLSDSELPLKSGFLFYPMTPTSFVVSDALDPDFPIIYVNKVFEIFTGYRADEVLSRNWYRLSQPFPSIYLFPEKIATESVGNLDVGGKDCSMMSSFFLDAKQTTWKEGTPPLPRSWHSSCTIEDSKLVVSGGCTNAGVLLSDTYLLDLTTDEPT</sequence>
<dbReference type="Proteomes" id="UP000030645">
    <property type="component" value="Unassembled WGS sequence"/>
</dbReference>
<dbReference type="GO" id="GO:0009637">
    <property type="term" value="P:response to blue light"/>
    <property type="evidence" value="ECO:0007669"/>
    <property type="project" value="TreeGrafter"/>
</dbReference>
<feature type="domain" description="PAS" evidence="5">
    <location>
        <begin position="107"/>
        <end position="143"/>
    </location>
</feature>
<gene>
    <name evidence="6" type="ORF">L484_001134</name>
</gene>